<evidence type="ECO:0000256" key="8">
    <source>
        <dbReference type="ARBA" id="ARBA00022729"/>
    </source>
</evidence>
<evidence type="ECO:0000256" key="13">
    <source>
        <dbReference type="SAM" id="SignalP"/>
    </source>
</evidence>
<organism evidence="15 16">
    <name type="scientific">Candida maltosa (strain Xu316)</name>
    <name type="common">Yeast</name>
    <dbReference type="NCBI Taxonomy" id="1245528"/>
    <lineage>
        <taxon>Eukaryota</taxon>
        <taxon>Fungi</taxon>
        <taxon>Dikarya</taxon>
        <taxon>Ascomycota</taxon>
        <taxon>Saccharomycotina</taxon>
        <taxon>Pichiomycetes</taxon>
        <taxon>Debaryomycetaceae</taxon>
        <taxon>Candida/Lodderomyces clade</taxon>
        <taxon>Candida</taxon>
    </lineage>
</organism>
<dbReference type="Pfam" id="PF15789">
    <property type="entry name" value="Hyr1"/>
    <property type="match status" value="1"/>
</dbReference>
<dbReference type="InterPro" id="IPR031573">
    <property type="entry name" value="Cell_wall_rpt"/>
</dbReference>
<evidence type="ECO:0000256" key="10">
    <source>
        <dbReference type="ARBA" id="ARBA00023136"/>
    </source>
</evidence>
<keyword evidence="12" id="KW-0449">Lipoprotein</keyword>
<dbReference type="Pfam" id="PF11765">
    <property type="entry name" value="Hyphal_reg_CWP"/>
    <property type="match status" value="1"/>
</dbReference>
<feature type="chain" id="PRO_5004035060" description="Hyphally-regulated cell wall protein N-terminal domain-containing protein" evidence="13">
    <location>
        <begin position="21"/>
        <end position="425"/>
    </location>
</feature>
<feature type="domain" description="Hyphally-regulated cell wall protein N-terminal" evidence="14">
    <location>
        <begin position="12"/>
        <end position="342"/>
    </location>
</feature>
<dbReference type="STRING" id="1245528.M3J1S6"/>
<dbReference type="HOGENOM" id="CLU_006199_3_0_1"/>
<evidence type="ECO:0000256" key="4">
    <source>
        <dbReference type="ARBA" id="ARBA00009873"/>
    </source>
</evidence>
<evidence type="ECO:0000256" key="2">
    <source>
        <dbReference type="ARBA" id="ARBA00004191"/>
    </source>
</evidence>
<evidence type="ECO:0000256" key="1">
    <source>
        <dbReference type="ARBA" id="ARBA00003560"/>
    </source>
</evidence>
<evidence type="ECO:0000256" key="3">
    <source>
        <dbReference type="ARBA" id="ARBA00004589"/>
    </source>
</evidence>
<dbReference type="EMBL" id="AOGT01002315">
    <property type="protein sequence ID" value="EMG45818.1"/>
    <property type="molecule type" value="Genomic_DNA"/>
</dbReference>
<comment type="subcellular location">
    <subcellularLocation>
        <location evidence="3">Membrane</location>
        <topology evidence="3">Lipid-anchor</topology>
        <topology evidence="3">GPI-anchor</topology>
    </subcellularLocation>
    <subcellularLocation>
        <location evidence="2">Secreted</location>
        <location evidence="2">Cell wall</location>
    </subcellularLocation>
</comment>
<evidence type="ECO:0000313" key="15">
    <source>
        <dbReference type="EMBL" id="EMG45818.1"/>
    </source>
</evidence>
<gene>
    <name evidence="15" type="ORF">G210_3974</name>
</gene>
<evidence type="ECO:0000256" key="5">
    <source>
        <dbReference type="ARBA" id="ARBA00022512"/>
    </source>
</evidence>
<dbReference type="InterPro" id="IPR021031">
    <property type="entry name" value="Hyphal-reg_cell_wall_N"/>
</dbReference>
<evidence type="ECO:0000256" key="11">
    <source>
        <dbReference type="ARBA" id="ARBA00023180"/>
    </source>
</evidence>
<comment type="similarity">
    <text evidence="4">Belongs to the HYR1/IFF family.</text>
</comment>
<evidence type="ECO:0000313" key="16">
    <source>
        <dbReference type="Proteomes" id="UP000011777"/>
    </source>
</evidence>
<evidence type="ECO:0000256" key="7">
    <source>
        <dbReference type="ARBA" id="ARBA00022622"/>
    </source>
</evidence>
<comment type="function">
    <text evidence="1">GPI-anchored cell wall protein involved in cell wall organization, hyphal growth, as well as in host-fungal interaction and virulence.</text>
</comment>
<keyword evidence="7" id="KW-0336">GPI-anchor</keyword>
<evidence type="ECO:0000259" key="14">
    <source>
        <dbReference type="Pfam" id="PF11765"/>
    </source>
</evidence>
<evidence type="ECO:0000256" key="12">
    <source>
        <dbReference type="ARBA" id="ARBA00023288"/>
    </source>
</evidence>
<dbReference type="Proteomes" id="UP000011777">
    <property type="component" value="Unassembled WGS sequence"/>
</dbReference>
<keyword evidence="16" id="KW-1185">Reference proteome</keyword>
<sequence length="425" mass="46780">MKIFRKLITTLLIYYHLATALDITENRITTDIDKIDEGNPVVICSNSYWSIVDVAKVEFKEDITVESNAMLYVSSTSDISLDFGHPEYKKLLNNGIIAVNGLASSAYVKVHLVANPFVNNGGMYFASSGSNSDNWYLTSNGEMVNNDLMVFYQKQRSASLVDIRGMTNNGQIYFRNSNFLINGDRAGTGCFTAIDGGSFYIKYPEMNFASTLSWYLADSTASMVVNGDSNEDIDNITFKVYGFGNGNKIELSSTSEKLDDSTYIYDAEAGVLTITSPCGYICNFDIGTGYNTELFEDFILIEEGESPDQNKKVKCITYPGKVPARELPASCQIPYKDAPPFPMDDTFPMTTVFTSTWESTDNAGSTITESGLISRIGTSDNTISTFPNPPVYTSTWVDDDTVTRSGLISQSGIDVETISTFPLNP</sequence>
<comment type="caution">
    <text evidence="15">The sequence shown here is derived from an EMBL/GenBank/DDBJ whole genome shotgun (WGS) entry which is preliminary data.</text>
</comment>
<dbReference type="GO" id="GO:0009986">
    <property type="term" value="C:cell surface"/>
    <property type="evidence" value="ECO:0007669"/>
    <property type="project" value="UniProtKB-ARBA"/>
</dbReference>
<reference evidence="15 16" key="1">
    <citation type="submission" date="2013-02" db="EMBL/GenBank/DDBJ databases">
        <title>Genome sequence of Candida maltosa Xu316, a potential industrial strain for xylitol and ethanol production.</title>
        <authorList>
            <person name="Yu J."/>
            <person name="Wang Q."/>
            <person name="Geng X."/>
            <person name="Bao W."/>
            <person name="He P."/>
            <person name="Cai J."/>
        </authorList>
    </citation>
    <scope>NUCLEOTIDE SEQUENCE [LARGE SCALE GENOMIC DNA]</scope>
    <source>
        <strain evidence="16">Xu316</strain>
    </source>
</reference>
<feature type="signal peptide" evidence="13">
    <location>
        <begin position="1"/>
        <end position="20"/>
    </location>
</feature>
<keyword evidence="11" id="KW-0325">Glycoprotein</keyword>
<evidence type="ECO:0000256" key="6">
    <source>
        <dbReference type="ARBA" id="ARBA00022525"/>
    </source>
</evidence>
<dbReference type="GO" id="GO:0098552">
    <property type="term" value="C:side of membrane"/>
    <property type="evidence" value="ECO:0007669"/>
    <property type="project" value="UniProtKB-KW"/>
</dbReference>
<accession>M3J1S6</accession>
<evidence type="ECO:0000256" key="9">
    <source>
        <dbReference type="ARBA" id="ARBA00023026"/>
    </source>
</evidence>
<keyword evidence="8 13" id="KW-0732">Signal</keyword>
<keyword evidence="6" id="KW-0964">Secreted</keyword>
<dbReference type="OrthoDB" id="4022214at2759"/>
<proteinExistence type="inferred from homology"/>
<dbReference type="AlphaFoldDB" id="M3J1S6"/>
<dbReference type="GO" id="GO:0009277">
    <property type="term" value="C:fungal-type cell wall"/>
    <property type="evidence" value="ECO:0007669"/>
    <property type="project" value="UniProtKB-ARBA"/>
</dbReference>
<keyword evidence="9" id="KW-0843">Virulence</keyword>
<keyword evidence="5" id="KW-0134">Cell wall</keyword>
<keyword evidence="10" id="KW-0472">Membrane</keyword>
<name>M3J1S6_CANMX</name>
<protein>
    <recommendedName>
        <fullName evidence="14">Hyphally-regulated cell wall protein N-terminal domain-containing protein</fullName>
    </recommendedName>
</protein>
<feature type="non-terminal residue" evidence="15">
    <location>
        <position position="425"/>
    </location>
</feature>